<dbReference type="PANTHER" id="PTHR33332">
    <property type="entry name" value="REVERSE TRANSCRIPTASE DOMAIN-CONTAINING PROTEIN"/>
    <property type="match status" value="1"/>
</dbReference>
<name>A0ABQ9DKN6_9PASS</name>
<accession>A0ABQ9DKN6</accession>
<sequence length="264" mass="29734">MKMVKGLEGKLYEEQLRALGLFSLEKRKLRGDLIAVYNFLVRGRGEVDTGLFCVGTSDRTQGNGLKLCQRRFRLDIRKRFFTQRGEMTPNISQWCAQVAKKANEILACIKNSVASRMRALILPLYSALVRAYLECCVQFWAPHFRKDAEVLEQVDRRAVRLVKGLEHKSHEERLSELGLFNLEKSRLGGDLITLCNSLKGGCSQVAVGSSPRQQSVRQEGMVLSCARLTGCNASLDDNISDLVALIYQLVEAYEEFGLDFHAVN</sequence>
<proteinExistence type="predicted"/>
<dbReference type="EMBL" id="WHWB01033302">
    <property type="protein sequence ID" value="KAJ7420645.1"/>
    <property type="molecule type" value="Genomic_DNA"/>
</dbReference>
<reference evidence="1" key="1">
    <citation type="submission" date="2019-10" db="EMBL/GenBank/DDBJ databases">
        <authorList>
            <person name="Soares A.E.R."/>
            <person name="Aleixo A."/>
            <person name="Schneider P."/>
            <person name="Miyaki C.Y."/>
            <person name="Schneider M.P."/>
            <person name="Mello C."/>
            <person name="Vasconcelos A.T.R."/>
        </authorList>
    </citation>
    <scope>NUCLEOTIDE SEQUENCE</scope>
    <source>
        <tissue evidence="1">Muscle</tissue>
    </source>
</reference>
<organism evidence="1 2">
    <name type="scientific">Willisornis vidua</name>
    <name type="common">Xingu scale-backed antbird</name>
    <dbReference type="NCBI Taxonomy" id="1566151"/>
    <lineage>
        <taxon>Eukaryota</taxon>
        <taxon>Metazoa</taxon>
        <taxon>Chordata</taxon>
        <taxon>Craniata</taxon>
        <taxon>Vertebrata</taxon>
        <taxon>Euteleostomi</taxon>
        <taxon>Archelosauria</taxon>
        <taxon>Archosauria</taxon>
        <taxon>Dinosauria</taxon>
        <taxon>Saurischia</taxon>
        <taxon>Theropoda</taxon>
        <taxon>Coelurosauria</taxon>
        <taxon>Aves</taxon>
        <taxon>Neognathae</taxon>
        <taxon>Neoaves</taxon>
        <taxon>Telluraves</taxon>
        <taxon>Australaves</taxon>
        <taxon>Passeriformes</taxon>
        <taxon>Thamnophilidae</taxon>
        <taxon>Willisornis</taxon>
    </lineage>
</organism>
<gene>
    <name evidence="1" type="ORF">WISP_47495</name>
</gene>
<dbReference type="Proteomes" id="UP001145742">
    <property type="component" value="Unassembled WGS sequence"/>
</dbReference>
<keyword evidence="2" id="KW-1185">Reference proteome</keyword>
<comment type="caution">
    <text evidence="1">The sequence shown here is derived from an EMBL/GenBank/DDBJ whole genome shotgun (WGS) entry which is preliminary data.</text>
</comment>
<evidence type="ECO:0000313" key="2">
    <source>
        <dbReference type="Proteomes" id="UP001145742"/>
    </source>
</evidence>
<evidence type="ECO:0000313" key="1">
    <source>
        <dbReference type="EMBL" id="KAJ7420645.1"/>
    </source>
</evidence>
<protein>
    <submittedName>
        <fullName evidence="1">Uncharacterized protein</fullName>
    </submittedName>
</protein>